<organism evidence="5 6">
    <name type="scientific">Paenibacillus aurantiacus</name>
    <dbReference type="NCBI Taxonomy" id="1936118"/>
    <lineage>
        <taxon>Bacteria</taxon>
        <taxon>Bacillati</taxon>
        <taxon>Bacillota</taxon>
        <taxon>Bacilli</taxon>
        <taxon>Bacillales</taxon>
        <taxon>Paenibacillaceae</taxon>
        <taxon>Paenibacillus</taxon>
    </lineage>
</organism>
<dbReference type="PANTHER" id="PTHR44757">
    <property type="entry name" value="DIGUANYLATE CYCLASE DGCP"/>
    <property type="match status" value="1"/>
</dbReference>
<dbReference type="RefSeq" id="WP_377497131.1">
    <property type="nucleotide sequence ID" value="NZ_JBHMDO010000033.1"/>
</dbReference>
<evidence type="ECO:0000313" key="6">
    <source>
        <dbReference type="Proteomes" id="UP001589747"/>
    </source>
</evidence>
<dbReference type="NCBIfam" id="TIGR00229">
    <property type="entry name" value="sensory_box"/>
    <property type="match status" value="1"/>
</dbReference>
<dbReference type="Pfam" id="PF00990">
    <property type="entry name" value="GGDEF"/>
    <property type="match status" value="1"/>
</dbReference>
<dbReference type="InterPro" id="IPR029787">
    <property type="entry name" value="Nucleotide_cyclase"/>
</dbReference>
<name>A0ABV5KV93_9BACL</name>
<dbReference type="Gene3D" id="3.20.20.450">
    <property type="entry name" value="EAL domain"/>
    <property type="match status" value="1"/>
</dbReference>
<dbReference type="SUPFAM" id="SSF141868">
    <property type="entry name" value="EAL domain-like"/>
    <property type="match status" value="1"/>
</dbReference>
<dbReference type="SMART" id="SM00091">
    <property type="entry name" value="PAS"/>
    <property type="match status" value="2"/>
</dbReference>
<dbReference type="Pfam" id="PF08495">
    <property type="entry name" value="FIST"/>
    <property type="match status" value="1"/>
</dbReference>
<feature type="domain" description="PAS" evidence="1">
    <location>
        <begin position="415"/>
        <end position="457"/>
    </location>
</feature>
<dbReference type="InterPro" id="IPR001633">
    <property type="entry name" value="EAL_dom"/>
</dbReference>
<dbReference type="InterPro" id="IPR052155">
    <property type="entry name" value="Biofilm_reg_signaling"/>
</dbReference>
<dbReference type="SMART" id="SM00052">
    <property type="entry name" value="EAL"/>
    <property type="match status" value="1"/>
</dbReference>
<dbReference type="CDD" id="cd00130">
    <property type="entry name" value="PAS"/>
    <property type="match status" value="1"/>
</dbReference>
<feature type="domain" description="PAC" evidence="2">
    <location>
        <begin position="485"/>
        <end position="536"/>
    </location>
</feature>
<protein>
    <submittedName>
        <fullName evidence="5">EAL domain-containing protein</fullName>
    </submittedName>
</protein>
<dbReference type="SMART" id="SM00267">
    <property type="entry name" value="GGDEF"/>
    <property type="match status" value="1"/>
</dbReference>
<dbReference type="Gene3D" id="3.30.70.270">
    <property type="match status" value="1"/>
</dbReference>
<dbReference type="InterPro" id="IPR000160">
    <property type="entry name" value="GGDEF_dom"/>
</dbReference>
<evidence type="ECO:0000259" key="2">
    <source>
        <dbReference type="PROSITE" id="PS50113"/>
    </source>
</evidence>
<dbReference type="Gene3D" id="3.30.450.20">
    <property type="entry name" value="PAS domain"/>
    <property type="match status" value="1"/>
</dbReference>
<dbReference type="PROSITE" id="PS50887">
    <property type="entry name" value="GGDEF"/>
    <property type="match status" value="1"/>
</dbReference>
<keyword evidence="6" id="KW-1185">Reference proteome</keyword>
<dbReference type="SUPFAM" id="SSF55073">
    <property type="entry name" value="Nucleotide cyclase"/>
    <property type="match status" value="1"/>
</dbReference>
<evidence type="ECO:0000313" key="5">
    <source>
        <dbReference type="EMBL" id="MFB9328128.1"/>
    </source>
</evidence>
<dbReference type="InterPro" id="IPR019494">
    <property type="entry name" value="FIST_C"/>
</dbReference>
<dbReference type="Proteomes" id="UP001589747">
    <property type="component" value="Unassembled WGS sequence"/>
</dbReference>
<proteinExistence type="predicted"/>
<dbReference type="SMART" id="SM01204">
    <property type="entry name" value="FIST_C"/>
    <property type="match status" value="1"/>
</dbReference>
<dbReference type="InterPro" id="IPR013702">
    <property type="entry name" value="FIST_domain_N"/>
</dbReference>
<dbReference type="PROSITE" id="PS50883">
    <property type="entry name" value="EAL"/>
    <property type="match status" value="1"/>
</dbReference>
<dbReference type="InterPro" id="IPR035919">
    <property type="entry name" value="EAL_sf"/>
</dbReference>
<reference evidence="5 6" key="1">
    <citation type="submission" date="2024-09" db="EMBL/GenBank/DDBJ databases">
        <authorList>
            <person name="Sun Q."/>
            <person name="Mori K."/>
        </authorList>
    </citation>
    <scope>NUCLEOTIDE SEQUENCE [LARGE SCALE GENOMIC DNA]</scope>
    <source>
        <strain evidence="5 6">TISTR 2452</strain>
    </source>
</reference>
<evidence type="ECO:0000259" key="1">
    <source>
        <dbReference type="PROSITE" id="PS50112"/>
    </source>
</evidence>
<dbReference type="SMART" id="SM00897">
    <property type="entry name" value="FIST"/>
    <property type="match status" value="1"/>
</dbReference>
<evidence type="ECO:0000259" key="3">
    <source>
        <dbReference type="PROSITE" id="PS50883"/>
    </source>
</evidence>
<gene>
    <name evidence="5" type="ORF">ACFFSY_19545</name>
</gene>
<dbReference type="NCBIfam" id="TIGR00254">
    <property type="entry name" value="GGDEF"/>
    <property type="match status" value="1"/>
</dbReference>
<dbReference type="InterPro" id="IPR035965">
    <property type="entry name" value="PAS-like_dom_sf"/>
</dbReference>
<dbReference type="InterPro" id="IPR000700">
    <property type="entry name" value="PAS-assoc_C"/>
</dbReference>
<evidence type="ECO:0000259" key="4">
    <source>
        <dbReference type="PROSITE" id="PS50887"/>
    </source>
</evidence>
<dbReference type="PROSITE" id="PS50113">
    <property type="entry name" value="PAC"/>
    <property type="match status" value="1"/>
</dbReference>
<dbReference type="CDD" id="cd01949">
    <property type="entry name" value="GGDEF"/>
    <property type="match status" value="1"/>
</dbReference>
<comment type="caution">
    <text evidence="5">The sequence shown here is derived from an EMBL/GenBank/DDBJ whole genome shotgun (WGS) entry which is preliminary data.</text>
</comment>
<dbReference type="SUPFAM" id="SSF55785">
    <property type="entry name" value="PYP-like sensor domain (PAS domain)"/>
    <property type="match status" value="1"/>
</dbReference>
<accession>A0ABV5KV93</accession>
<dbReference type="PROSITE" id="PS50112">
    <property type="entry name" value="PAS"/>
    <property type="match status" value="1"/>
</dbReference>
<dbReference type="InterPro" id="IPR000014">
    <property type="entry name" value="PAS"/>
</dbReference>
<dbReference type="InterPro" id="IPR043128">
    <property type="entry name" value="Rev_trsase/Diguanyl_cyclase"/>
</dbReference>
<dbReference type="CDD" id="cd01948">
    <property type="entry name" value="EAL"/>
    <property type="match status" value="1"/>
</dbReference>
<feature type="domain" description="GGDEF" evidence="4">
    <location>
        <begin position="568"/>
        <end position="700"/>
    </location>
</feature>
<feature type="domain" description="EAL" evidence="3">
    <location>
        <begin position="709"/>
        <end position="963"/>
    </location>
</feature>
<dbReference type="Pfam" id="PF10442">
    <property type="entry name" value="FIST_C"/>
    <property type="match status" value="1"/>
</dbReference>
<dbReference type="Pfam" id="PF00563">
    <property type="entry name" value="EAL"/>
    <property type="match status" value="1"/>
</dbReference>
<sequence length="969" mass="108079">MRVHQHSYHNQEQLRAWLRERSINASNPLLVQMFTSTPQALSLQTIADLVQSLLPNAVIIGCTSAGEIIDGGVQAQSTIISIVEFQQASIVSASLELTPGVTEYEAGKLLAAKLSQPGMKAMIVFTGTMDNSDAFLQGIGDVHPDAILAGGIAAGLEDGRSLILGQSLMKAGAVGISLAGENLHAANAYSLSWNQIGKRFAVTHAEGKRLYRIDNRNVIPLYRKYLGENIAEHIVEKSKNFPLIMQKDGIEICRDIIDVHDDGSVTLSGNIENGDVVRFGFGDPELIIDRSKRLVEQLLDIPSEAIFIYSCEARKNFIFHSIGYEIEPLQQLAPTAGLFTNGEFYHHQKSNVVLNHSMTLLILAEGDNAQPRVSPPEEAQRPQQWGELDVLKAMSNLAQVSTDELFELNAYLDESEQRYKSLVEYNPDIVYSINAGGDFLTKNSKFQEILGYLDHEVKSLYAILVDSDRAPMQHSISQAYSGKPHTFETTLIHRTGIAIPFMIINIPIVVNEAIVGVYGIAKDISARKEAEKRITHMAYYDTLTDLPNRMLLHKRMDELLTDPDPDGRMFACMFLDLDNFKEINDTFGHFAGDRLLQQFSHDLLDILNDRGIAARFGGDEFAILIQVATSKTAEELAKRIIRYFENPVNVMGTEHYITVSAGISIYPQDGDTSEALLKNADMAMYKAKQAGKNRFQFYNSEFCDLMVEKRALVGELRKAIADEELVVFYQPLFDLKSKKLIGAEALVRWFHADRGAIAPSVFIPVAEEYGLIDQLGHWVLKTACRQLVAWQSRYKPELVMSVNVSYQQFGRYDFVESVSGVLQGTRLAPQSLHLEITESTALIDLTHTKAVLRQLQSIGVSIAMDDFGTGYSSLSCVKDLSIDKLKIDRSFITNISTDERDAAIVKTIIALSRNLHMKVLAEGVETPEQLAKLAEFECDEIQGFLFSRPLDAEQFEAQFLQRNMNEEEC</sequence>
<dbReference type="PANTHER" id="PTHR44757:SF2">
    <property type="entry name" value="BIOFILM ARCHITECTURE MAINTENANCE PROTEIN MBAA"/>
    <property type="match status" value="1"/>
</dbReference>
<dbReference type="EMBL" id="JBHMDO010000033">
    <property type="protein sequence ID" value="MFB9328128.1"/>
    <property type="molecule type" value="Genomic_DNA"/>
</dbReference>